<proteinExistence type="predicted"/>
<comment type="caution">
    <text evidence="1">The sequence shown here is derived from an EMBL/GenBank/DDBJ whole genome shotgun (WGS) entry which is preliminary data.</text>
</comment>
<dbReference type="Proteomes" id="UP000735302">
    <property type="component" value="Unassembled WGS sequence"/>
</dbReference>
<gene>
    <name evidence="1" type="ORF">PoB_001797300</name>
</gene>
<protein>
    <submittedName>
        <fullName evidence="1">Uncharacterized protein</fullName>
    </submittedName>
</protein>
<evidence type="ECO:0000313" key="2">
    <source>
        <dbReference type="Proteomes" id="UP000735302"/>
    </source>
</evidence>
<evidence type="ECO:0000313" key="1">
    <source>
        <dbReference type="EMBL" id="GFN91467.1"/>
    </source>
</evidence>
<name>A0AAV3ZA33_9GAST</name>
<organism evidence="1 2">
    <name type="scientific">Plakobranchus ocellatus</name>
    <dbReference type="NCBI Taxonomy" id="259542"/>
    <lineage>
        <taxon>Eukaryota</taxon>
        <taxon>Metazoa</taxon>
        <taxon>Spiralia</taxon>
        <taxon>Lophotrochozoa</taxon>
        <taxon>Mollusca</taxon>
        <taxon>Gastropoda</taxon>
        <taxon>Heterobranchia</taxon>
        <taxon>Euthyneura</taxon>
        <taxon>Panpulmonata</taxon>
        <taxon>Sacoglossa</taxon>
        <taxon>Placobranchoidea</taxon>
        <taxon>Plakobranchidae</taxon>
        <taxon>Plakobranchus</taxon>
    </lineage>
</organism>
<dbReference type="EMBL" id="BLXT01002143">
    <property type="protein sequence ID" value="GFN91467.1"/>
    <property type="molecule type" value="Genomic_DNA"/>
</dbReference>
<reference evidence="1 2" key="1">
    <citation type="journal article" date="2021" name="Elife">
        <title>Chloroplast acquisition without the gene transfer in kleptoplastic sea slugs, Plakobranchus ocellatus.</title>
        <authorList>
            <person name="Maeda T."/>
            <person name="Takahashi S."/>
            <person name="Yoshida T."/>
            <person name="Shimamura S."/>
            <person name="Takaki Y."/>
            <person name="Nagai Y."/>
            <person name="Toyoda A."/>
            <person name="Suzuki Y."/>
            <person name="Arimoto A."/>
            <person name="Ishii H."/>
            <person name="Satoh N."/>
            <person name="Nishiyama T."/>
            <person name="Hasebe M."/>
            <person name="Maruyama T."/>
            <person name="Minagawa J."/>
            <person name="Obokata J."/>
            <person name="Shigenobu S."/>
        </authorList>
    </citation>
    <scope>NUCLEOTIDE SEQUENCE [LARGE SCALE GENOMIC DNA]</scope>
</reference>
<dbReference type="AlphaFoldDB" id="A0AAV3ZA33"/>
<sequence>MIKTVDRQDVKFIYIRMCAVRKGDPVVIIHCNLNEPAVLFNLFQIGRKTFEMDLQMDPEPTYSGQLTIDTKKYKDLEKLRNDEIIPQAYHAFYKDLPSCQETSM</sequence>
<keyword evidence="2" id="KW-1185">Reference proteome</keyword>
<accession>A0AAV3ZA33</accession>